<sequence length="516" mass="55283">MGEAATAIEAGEMLSLIQTPLAGDNPCGEDPRYSDDFSAIKTEVEKLSGTDFDRIKELAASVLSKESKDLRVLGYLALAELREEGVAALADVVRGYTFVLENWWEQCHPQRPNARQAAIDWLNNPRFVAFVEHVPDASDAAALESLQEAIKALLAQIGERLPDMVPPWRELKEAVAKRLKAQQQSAPAAPPSNDQPAANKEAPQRREPTPSAPPPPASAAGGKIGSDKEFTGATREILTYLRQQRDWQRMVGYARAFRWGGMPLPPNEGGRTRIPAPRQPALAAVETAMGKNAWEDAFLACESAFMEPGGQFCLQLQQWAEQAATQMNQPQLAALIANETRGLLERLPGLVELRYDNDEPFVAASCEAWLDELRQAGGEGGGHAAPAVESDIPEADAKAAAKADGLAAGLAVLDAHPAKSARERAAVTLAKARICLGQGRAELAYPALHALATQLEDSGAANWAPDFAVQVWRALEQATKSGGKKAGLSEADVKAQLAQLKAKICQADLTAAAAIY</sequence>
<feature type="compositionally biased region" description="Low complexity" evidence="1">
    <location>
        <begin position="181"/>
        <end position="199"/>
    </location>
</feature>
<dbReference type="InterPro" id="IPR017739">
    <property type="entry name" value="T6SS-assoc_VCA0119"/>
</dbReference>
<dbReference type="PANTHER" id="PTHR37024">
    <property type="entry name" value="TYPE VI SECRETION SYSTEM DUF2094 AND IMPA-RELATED DOMAIN PROTEIN"/>
    <property type="match status" value="1"/>
</dbReference>
<dbReference type="RefSeq" id="WP_116301889.1">
    <property type="nucleotide sequence ID" value="NZ_NFZV01000007.1"/>
</dbReference>
<evidence type="ECO:0000313" key="3">
    <source>
        <dbReference type="EMBL" id="RFA36439.1"/>
    </source>
</evidence>
<dbReference type="Proteomes" id="UP000256763">
    <property type="component" value="Unassembled WGS sequence"/>
</dbReference>
<dbReference type="Pfam" id="PF16989">
    <property type="entry name" value="T6SS_VasJ"/>
    <property type="match status" value="1"/>
</dbReference>
<comment type="caution">
    <text evidence="3">The sequence shown here is derived from an EMBL/GenBank/DDBJ whole genome shotgun (WGS) entry which is preliminary data.</text>
</comment>
<dbReference type="EMBL" id="NFZW01000009">
    <property type="protein sequence ID" value="RFA36439.1"/>
    <property type="molecule type" value="Genomic_DNA"/>
</dbReference>
<proteinExistence type="predicted"/>
<dbReference type="Pfam" id="PF06812">
    <property type="entry name" value="ImpA_N"/>
    <property type="match status" value="1"/>
</dbReference>
<dbReference type="AlphaFoldDB" id="A0A3E0WVL4"/>
<feature type="domain" description="ImpA N-terminal" evidence="2">
    <location>
        <begin position="19"/>
        <end position="123"/>
    </location>
</feature>
<feature type="region of interest" description="Disordered" evidence="1">
    <location>
        <begin position="176"/>
        <end position="228"/>
    </location>
</feature>
<keyword evidence="4" id="KW-1185">Reference proteome</keyword>
<protein>
    <submittedName>
        <fullName evidence="3">Type VI secretion system ImpA domain-containing protein</fullName>
    </submittedName>
</protein>
<evidence type="ECO:0000256" key="1">
    <source>
        <dbReference type="SAM" id="MobiDB-lite"/>
    </source>
</evidence>
<dbReference type="InterPro" id="IPR010657">
    <property type="entry name" value="ImpA_N"/>
</dbReference>
<name>A0A3E0WVL4_9GAMM</name>
<evidence type="ECO:0000259" key="2">
    <source>
        <dbReference type="Pfam" id="PF06812"/>
    </source>
</evidence>
<dbReference type="PANTHER" id="PTHR37024:SF5">
    <property type="entry name" value="IMPA N-TERMINAL DOMAIN-CONTAINING PROTEIN"/>
    <property type="match status" value="1"/>
</dbReference>
<dbReference type="NCBIfam" id="TIGR03362">
    <property type="entry name" value="VI_chp_7"/>
    <property type="match status" value="1"/>
</dbReference>
<accession>A0A3E0WVL4</accession>
<organism evidence="3 4">
    <name type="scientific">Alkalilimnicola ehrlichii</name>
    <dbReference type="NCBI Taxonomy" id="351052"/>
    <lineage>
        <taxon>Bacteria</taxon>
        <taxon>Pseudomonadati</taxon>
        <taxon>Pseudomonadota</taxon>
        <taxon>Gammaproteobacteria</taxon>
        <taxon>Chromatiales</taxon>
        <taxon>Ectothiorhodospiraceae</taxon>
        <taxon>Alkalilimnicola</taxon>
    </lineage>
</organism>
<gene>
    <name evidence="3" type="ORF">CAL65_10695</name>
</gene>
<dbReference type="OrthoDB" id="1522895at2"/>
<evidence type="ECO:0000313" key="4">
    <source>
        <dbReference type="Proteomes" id="UP000256763"/>
    </source>
</evidence>
<reference evidence="4" key="1">
    <citation type="submission" date="2017-05" db="EMBL/GenBank/DDBJ databases">
        <authorList>
            <person name="Sharma S."/>
            <person name="Sidhu C."/>
            <person name="Pinnaka A.K."/>
        </authorList>
    </citation>
    <scope>NUCLEOTIDE SEQUENCE [LARGE SCALE GENOMIC DNA]</scope>
    <source>
        <strain evidence="4">AK93</strain>
    </source>
</reference>